<dbReference type="GO" id="GO:0032259">
    <property type="term" value="P:methylation"/>
    <property type="evidence" value="ECO:0007669"/>
    <property type="project" value="UniProtKB-KW"/>
</dbReference>
<dbReference type="InterPro" id="IPR029063">
    <property type="entry name" value="SAM-dependent_MTases_sf"/>
</dbReference>
<reference evidence="3" key="1">
    <citation type="submission" date="2016-07" db="EMBL/GenBank/DDBJ databases">
        <authorList>
            <person name="Florea S."/>
            <person name="Webb J.S."/>
            <person name="Jaromczyk J."/>
            <person name="Schardl C.L."/>
        </authorList>
    </citation>
    <scope>NUCLEOTIDE SEQUENCE [LARGE SCALE GENOMIC DNA]</scope>
    <source>
        <strain evidence="3">MV-1</strain>
    </source>
</reference>
<dbReference type="EMBL" id="MCGG01000002">
    <property type="protein sequence ID" value="OEJ69619.1"/>
    <property type="molecule type" value="Genomic_DNA"/>
</dbReference>
<proteinExistence type="predicted"/>
<dbReference type="GO" id="GO:0008757">
    <property type="term" value="F:S-adenosylmethionine-dependent methyltransferase activity"/>
    <property type="evidence" value="ECO:0007669"/>
    <property type="project" value="InterPro"/>
</dbReference>
<protein>
    <submittedName>
        <fullName evidence="2">Methyltransferase type 11</fullName>
    </submittedName>
</protein>
<dbReference type="SUPFAM" id="SSF53335">
    <property type="entry name" value="S-adenosyl-L-methionine-dependent methyltransferases"/>
    <property type="match status" value="1"/>
</dbReference>
<sequence>MWMDAVDLREFYATPTGRVAQRVVRQNLRQMWPDVTGMNMLGIGYTTPYLGLFRPEASRTLAAMPARQGVLHWPPGEPGLTALVNERELPFADLSMDRILLIHAVESSERLRSMLREVWRVLSDSGRVIIVAPNRRGLWARLELSPFAHGQPYSPTQLSRLLRDNMFTPIQSQVGLYVPPSRARLMLSAAPAWEQIGRRLFPAFGGVVMVEAGKEIYAGQLTEKRATRRAFAFAPPGKGTNRAHRKSD</sequence>
<dbReference type="Proteomes" id="UP000095347">
    <property type="component" value="Unassembled WGS sequence"/>
</dbReference>
<keyword evidence="3" id="KW-1185">Reference proteome</keyword>
<feature type="domain" description="Methyltransferase type 11" evidence="1">
    <location>
        <begin position="87"/>
        <end position="130"/>
    </location>
</feature>
<dbReference type="Gene3D" id="3.40.50.150">
    <property type="entry name" value="Vaccinia Virus protein VP39"/>
    <property type="match status" value="1"/>
</dbReference>
<evidence type="ECO:0000313" key="3">
    <source>
        <dbReference type="Proteomes" id="UP000095347"/>
    </source>
</evidence>
<keyword evidence="2" id="KW-0489">Methyltransferase</keyword>
<keyword evidence="2" id="KW-0808">Transferase</keyword>
<evidence type="ECO:0000259" key="1">
    <source>
        <dbReference type="Pfam" id="PF08241"/>
    </source>
</evidence>
<dbReference type="InterPro" id="IPR013216">
    <property type="entry name" value="Methyltransf_11"/>
</dbReference>
<evidence type="ECO:0000313" key="2">
    <source>
        <dbReference type="EMBL" id="OEJ69619.1"/>
    </source>
</evidence>
<dbReference type="AlphaFoldDB" id="A0A1E5QC91"/>
<comment type="caution">
    <text evidence="2">The sequence shown here is derived from an EMBL/GenBank/DDBJ whole genome shotgun (WGS) entry which is preliminary data.</text>
</comment>
<gene>
    <name evidence="2" type="ORF">BEN30_01915</name>
</gene>
<accession>A0A1E5QC91</accession>
<name>A0A1E5QC91_9PROT</name>
<dbReference type="STRING" id="28181.BEN30_01915"/>
<dbReference type="OrthoDB" id="9800231at2"/>
<organism evidence="2 3">
    <name type="scientific">Magnetovibrio blakemorei</name>
    <dbReference type="NCBI Taxonomy" id="28181"/>
    <lineage>
        <taxon>Bacteria</taxon>
        <taxon>Pseudomonadati</taxon>
        <taxon>Pseudomonadota</taxon>
        <taxon>Alphaproteobacteria</taxon>
        <taxon>Rhodospirillales</taxon>
        <taxon>Magnetovibrionaceae</taxon>
        <taxon>Magnetovibrio</taxon>
    </lineage>
</organism>
<dbReference type="Pfam" id="PF08241">
    <property type="entry name" value="Methyltransf_11"/>
    <property type="match status" value="1"/>
</dbReference>